<feature type="compositionally biased region" description="Basic and acidic residues" evidence="15">
    <location>
        <begin position="210"/>
        <end position="226"/>
    </location>
</feature>
<feature type="compositionally biased region" description="Basic and acidic residues" evidence="15">
    <location>
        <begin position="240"/>
        <end position="254"/>
    </location>
</feature>
<dbReference type="Pfam" id="PF03372">
    <property type="entry name" value="Exo_endo_phos"/>
    <property type="match status" value="1"/>
</dbReference>
<dbReference type="InterPro" id="IPR004808">
    <property type="entry name" value="AP_endonuc_1"/>
</dbReference>
<evidence type="ECO:0000256" key="4">
    <source>
        <dbReference type="ARBA" id="ARBA00007092"/>
    </source>
</evidence>
<comment type="similarity">
    <text evidence="4 14">Belongs to the DNA repair enzymes AP/ExoA family.</text>
</comment>
<protein>
    <recommendedName>
        <fullName evidence="14">DNA-(apurinic or apyrimidinic site) endonuclease</fullName>
        <ecNumber evidence="14">3.1.-.-</ecNumber>
    </recommendedName>
</protein>
<comment type="subcellular location">
    <subcellularLocation>
        <location evidence="3">Nucleus</location>
    </subcellularLocation>
</comment>
<dbReference type="PROSITE" id="PS00726">
    <property type="entry name" value="AP_NUCLEASE_F1_1"/>
    <property type="match status" value="1"/>
</dbReference>
<organism evidence="17 18">
    <name type="scientific">Cryptolaemus montrouzieri</name>
    <dbReference type="NCBI Taxonomy" id="559131"/>
    <lineage>
        <taxon>Eukaryota</taxon>
        <taxon>Metazoa</taxon>
        <taxon>Ecdysozoa</taxon>
        <taxon>Arthropoda</taxon>
        <taxon>Hexapoda</taxon>
        <taxon>Insecta</taxon>
        <taxon>Pterygota</taxon>
        <taxon>Neoptera</taxon>
        <taxon>Endopterygota</taxon>
        <taxon>Coleoptera</taxon>
        <taxon>Polyphaga</taxon>
        <taxon>Cucujiformia</taxon>
        <taxon>Coccinelloidea</taxon>
        <taxon>Coccinellidae</taxon>
        <taxon>Scymninae</taxon>
        <taxon>Scymnini</taxon>
        <taxon>Cryptolaemus</taxon>
    </lineage>
</organism>
<feature type="site" description="Interaction with DNA substrate" evidence="13">
    <location>
        <position position="526"/>
    </location>
</feature>
<feature type="compositionally biased region" description="Basic residues" evidence="15">
    <location>
        <begin position="227"/>
        <end position="239"/>
    </location>
</feature>
<reference evidence="17 18" key="1">
    <citation type="journal article" date="2021" name="BMC Biol.">
        <title>Horizontally acquired antibacterial genes associated with adaptive radiation of ladybird beetles.</title>
        <authorList>
            <person name="Li H.S."/>
            <person name="Tang X.F."/>
            <person name="Huang Y.H."/>
            <person name="Xu Z.Y."/>
            <person name="Chen M.L."/>
            <person name="Du X.Y."/>
            <person name="Qiu B.Y."/>
            <person name="Chen P.T."/>
            <person name="Zhang W."/>
            <person name="Slipinski A."/>
            <person name="Escalona H.E."/>
            <person name="Waterhouse R.M."/>
            <person name="Zwick A."/>
            <person name="Pang H."/>
        </authorList>
    </citation>
    <scope>NUCLEOTIDE SEQUENCE [LARGE SCALE GENOMIC DNA]</scope>
    <source>
        <strain evidence="17">SYSU2018</strain>
    </source>
</reference>
<dbReference type="EMBL" id="JABFTP020000062">
    <property type="protein sequence ID" value="KAL3273833.1"/>
    <property type="molecule type" value="Genomic_DNA"/>
</dbReference>
<comment type="catalytic activity">
    <reaction evidence="1">
        <text>Exonucleolytic cleavage in the 3'- to 5'-direction to yield nucleoside 5'-phosphates.</text>
        <dbReference type="EC" id="3.1.11.2"/>
    </reaction>
</comment>
<dbReference type="InterPro" id="IPR005135">
    <property type="entry name" value="Endo/exonuclease/phosphatase"/>
</dbReference>
<comment type="cofactor">
    <cofactor evidence="12 14">
        <name>Mg(2+)</name>
        <dbReference type="ChEBI" id="CHEBI:18420"/>
    </cofactor>
    <cofactor evidence="12 14">
        <name>Mn(2+)</name>
        <dbReference type="ChEBI" id="CHEBI:29035"/>
    </cofactor>
    <text evidence="12 14">Probably binds two magnesium or manganese ions per subunit.</text>
</comment>
<dbReference type="PANTHER" id="PTHR22748">
    <property type="entry name" value="AP ENDONUCLEASE"/>
    <property type="match status" value="1"/>
</dbReference>
<evidence type="ECO:0000256" key="9">
    <source>
        <dbReference type="ARBA" id="ARBA00023204"/>
    </source>
</evidence>
<dbReference type="FunFam" id="3.60.10.10:FF:000009">
    <property type="entry name" value="DNA-(apurinic or apyrimidinic site) lyase"/>
    <property type="match status" value="1"/>
</dbReference>
<feature type="site" description="Important for catalytic activity" evidence="13">
    <location>
        <position position="500"/>
    </location>
</feature>
<sequence>MKNVNLIPANIPMSTFFRIFRWQQIPKNIIGFSGAFFKQKIIMPPKRKAAATTLEVPTENSEISKKVKPEASKNVVKVRGAQLKSEDFESDASPLIDTKTSASETKADPEIQKSKKKVNSKEAKAASEKPLLTKKEKLAPTKKEKSIPTKKGEAILNEKEEPVPTKKKKPEPTKKEKPVPSKKVVTEKIQKKHASAEEAEAVPKKKVKKEKSDHNDKKVESEETEKKKKVLAKTKKKSAKKEVEDSENGKEEQSNLKNQTETDWTGINFGCNRKNTKNQSPNLKITSWNVDGLRAWVKKQGLKILDYDSPDILCLQETKCTADFLPEDISGIENYHKYWTASDKNGYAGVGLLCKKMPLNVSYGIGDDEQDIDGRCITAEFEKFFLITVYVPNAGRKLVTLDKRLAWNEAFKEYILKLDKEKPVIICGDMNVAHNEIDLKNPKTNKRNAGFTQEERDGMTDFLEVGFVDTFRTLYPDTAAYTFWTYMMNSRKKNVGWRLDYFLVSERLRDNVCDNVVHDQIFGSDHCPITLFINI</sequence>
<feature type="active site" evidence="11">
    <location>
        <position position="390"/>
    </location>
</feature>
<keyword evidence="5 12" id="KW-0479">Metal-binding</keyword>
<dbReference type="InterPro" id="IPR020848">
    <property type="entry name" value="AP_endonuclease_F1_CS"/>
</dbReference>
<dbReference type="GO" id="GO:0005634">
    <property type="term" value="C:nucleus"/>
    <property type="evidence" value="ECO:0007669"/>
    <property type="project" value="UniProtKB-SubCell"/>
</dbReference>
<dbReference type="Gene3D" id="3.60.10.10">
    <property type="entry name" value="Endonuclease/exonuclease/phosphatase"/>
    <property type="match status" value="1"/>
</dbReference>
<dbReference type="CDD" id="cd09087">
    <property type="entry name" value="Ape1-like_AP-endo"/>
    <property type="match status" value="1"/>
</dbReference>
<name>A0ABD2N5E0_9CUCU</name>
<keyword evidence="12" id="KW-0464">Manganese</keyword>
<dbReference type="PANTHER" id="PTHR22748:SF6">
    <property type="entry name" value="DNA-(APURINIC OR APYRIMIDINIC SITE) ENDONUCLEASE"/>
    <property type="match status" value="1"/>
</dbReference>
<dbReference type="GO" id="GO:0008311">
    <property type="term" value="F:double-stranded DNA 3'-5' DNA exonuclease activity"/>
    <property type="evidence" value="ECO:0007669"/>
    <property type="project" value="UniProtKB-EC"/>
</dbReference>
<dbReference type="NCBIfam" id="TIGR00195">
    <property type="entry name" value="exoDNase_III"/>
    <property type="match status" value="1"/>
</dbReference>
<dbReference type="AlphaFoldDB" id="A0ABD2N5E0"/>
<evidence type="ECO:0000313" key="18">
    <source>
        <dbReference type="Proteomes" id="UP001516400"/>
    </source>
</evidence>
<keyword evidence="10" id="KW-0539">Nucleus</keyword>
<feature type="binding site" evidence="12">
    <location>
        <position position="429"/>
    </location>
    <ligand>
        <name>Mg(2+)</name>
        <dbReference type="ChEBI" id="CHEBI:18420"/>
        <label>1</label>
    </ligand>
</feature>
<evidence type="ECO:0000256" key="5">
    <source>
        <dbReference type="ARBA" id="ARBA00022723"/>
    </source>
</evidence>
<feature type="active site" description="Proton donor/acceptor" evidence="11">
    <location>
        <position position="429"/>
    </location>
</feature>
<accession>A0ABD2N5E0</accession>
<evidence type="ECO:0000256" key="2">
    <source>
        <dbReference type="ARBA" id="ARBA00001936"/>
    </source>
</evidence>
<evidence type="ECO:0000256" key="11">
    <source>
        <dbReference type="PIRSR" id="PIRSR604808-1"/>
    </source>
</evidence>
<keyword evidence="18" id="KW-1185">Reference proteome</keyword>
<evidence type="ECO:0000313" key="17">
    <source>
        <dbReference type="EMBL" id="KAL3273833.1"/>
    </source>
</evidence>
<keyword evidence="8 12" id="KW-0460">Magnesium</keyword>
<comment type="cofactor">
    <cofactor evidence="2">
        <name>Mn(2+)</name>
        <dbReference type="ChEBI" id="CHEBI:29035"/>
    </cofactor>
</comment>
<feature type="active site" description="Proton acceptor" evidence="11">
    <location>
        <position position="526"/>
    </location>
</feature>
<dbReference type="GO" id="GO:0046872">
    <property type="term" value="F:metal ion binding"/>
    <property type="evidence" value="ECO:0007669"/>
    <property type="project" value="UniProtKB-KW"/>
</dbReference>
<comment type="caution">
    <text evidence="17">The sequence shown here is derived from an EMBL/GenBank/DDBJ whole genome shotgun (WGS) entry which is preliminary data.</text>
</comment>
<gene>
    <name evidence="17" type="ORF">HHI36_015260</name>
</gene>
<evidence type="ECO:0000256" key="8">
    <source>
        <dbReference type="ARBA" id="ARBA00022842"/>
    </source>
</evidence>
<feature type="binding site" evidence="12">
    <location>
        <position position="526"/>
    </location>
    <ligand>
        <name>Mg(2+)</name>
        <dbReference type="ChEBI" id="CHEBI:18420"/>
        <label>1</label>
    </ligand>
</feature>
<dbReference type="PROSITE" id="PS51435">
    <property type="entry name" value="AP_NUCLEASE_F1_4"/>
    <property type="match status" value="1"/>
</dbReference>
<evidence type="ECO:0000256" key="15">
    <source>
        <dbReference type="SAM" id="MobiDB-lite"/>
    </source>
</evidence>
<feature type="binding site" evidence="12">
    <location>
        <position position="431"/>
    </location>
    <ligand>
        <name>Mg(2+)</name>
        <dbReference type="ChEBI" id="CHEBI:18420"/>
        <label>1</label>
    </ligand>
</feature>
<dbReference type="EC" id="3.1.-.-" evidence="14"/>
<dbReference type="NCBIfam" id="TIGR00633">
    <property type="entry name" value="xth"/>
    <property type="match status" value="1"/>
</dbReference>
<keyword evidence="6 14" id="KW-0227">DNA damage</keyword>
<keyword evidence="7" id="KW-0378">Hydrolase</keyword>
<feature type="binding site" evidence="12">
    <location>
        <position position="317"/>
    </location>
    <ligand>
        <name>Mg(2+)</name>
        <dbReference type="ChEBI" id="CHEBI:18420"/>
        <label>1</label>
    </ligand>
</feature>
<evidence type="ECO:0000256" key="3">
    <source>
        <dbReference type="ARBA" id="ARBA00004123"/>
    </source>
</evidence>
<evidence type="ECO:0000256" key="14">
    <source>
        <dbReference type="RuleBase" id="RU362131"/>
    </source>
</evidence>
<keyword evidence="9 14" id="KW-0234">DNA repair</keyword>
<evidence type="ECO:0000256" key="12">
    <source>
        <dbReference type="PIRSR" id="PIRSR604808-2"/>
    </source>
</evidence>
<evidence type="ECO:0000256" key="6">
    <source>
        <dbReference type="ARBA" id="ARBA00022763"/>
    </source>
</evidence>
<feature type="binding site" evidence="12">
    <location>
        <position position="525"/>
    </location>
    <ligand>
        <name>Mg(2+)</name>
        <dbReference type="ChEBI" id="CHEBI:18420"/>
        <label>1</label>
    </ligand>
</feature>
<feature type="binding site" evidence="12">
    <location>
        <position position="289"/>
    </location>
    <ligand>
        <name>Mg(2+)</name>
        <dbReference type="ChEBI" id="CHEBI:18420"/>
        <label>1</label>
    </ligand>
</feature>
<dbReference type="PROSITE" id="PS00728">
    <property type="entry name" value="AP_NUCLEASE_F1_3"/>
    <property type="match status" value="1"/>
</dbReference>
<evidence type="ECO:0000256" key="7">
    <source>
        <dbReference type="ARBA" id="ARBA00022801"/>
    </source>
</evidence>
<feature type="region of interest" description="Disordered" evidence="15">
    <location>
        <begin position="87"/>
        <end position="263"/>
    </location>
</feature>
<proteinExistence type="inferred from homology"/>
<feature type="domain" description="Endonuclease/exonuclease/phosphatase" evidence="16">
    <location>
        <begin position="287"/>
        <end position="526"/>
    </location>
</feature>
<dbReference type="SUPFAM" id="SSF56219">
    <property type="entry name" value="DNase I-like"/>
    <property type="match status" value="1"/>
</dbReference>
<dbReference type="GO" id="GO:0006281">
    <property type="term" value="P:DNA repair"/>
    <property type="evidence" value="ECO:0007669"/>
    <property type="project" value="UniProtKB-KW"/>
</dbReference>
<evidence type="ECO:0000259" key="16">
    <source>
        <dbReference type="Pfam" id="PF03372"/>
    </source>
</evidence>
<evidence type="ECO:0000256" key="10">
    <source>
        <dbReference type="ARBA" id="ARBA00023242"/>
    </source>
</evidence>
<feature type="compositionally biased region" description="Basic and acidic residues" evidence="15">
    <location>
        <begin position="105"/>
        <end position="189"/>
    </location>
</feature>
<dbReference type="InterPro" id="IPR036691">
    <property type="entry name" value="Endo/exonu/phosph_ase_sf"/>
</dbReference>
<dbReference type="InterPro" id="IPR020847">
    <property type="entry name" value="AP_endonuclease_F1_BS"/>
</dbReference>
<evidence type="ECO:0000256" key="1">
    <source>
        <dbReference type="ARBA" id="ARBA00000493"/>
    </source>
</evidence>
<evidence type="ECO:0000256" key="13">
    <source>
        <dbReference type="PIRSR" id="PIRSR604808-3"/>
    </source>
</evidence>
<dbReference type="Proteomes" id="UP001516400">
    <property type="component" value="Unassembled WGS sequence"/>
</dbReference>
<feature type="site" description="Transition state stabilizer" evidence="13">
    <location>
        <position position="431"/>
    </location>
</feature>